<dbReference type="InterPro" id="IPR005297">
    <property type="entry name" value="Lipoprotein_repeat"/>
</dbReference>
<organism evidence="1">
    <name type="scientific">Streptomyces sp. R41</name>
    <dbReference type="NCBI Taxonomy" id="3238632"/>
    <lineage>
        <taxon>Bacteria</taxon>
        <taxon>Bacillati</taxon>
        <taxon>Actinomycetota</taxon>
        <taxon>Actinomycetes</taxon>
        <taxon>Kitasatosporales</taxon>
        <taxon>Streptomycetaceae</taxon>
        <taxon>Streptomyces</taxon>
    </lineage>
</organism>
<sequence>MSPQQVGAIRRADGQIQITVGGWPVYRHAGDTRPGDLNGEGRRNMVLLSGPPARKPHADAVGTTQARFRPGSSRPSFLVQPRTHVARQPDVPLLFV</sequence>
<evidence type="ECO:0000313" key="1">
    <source>
        <dbReference type="EMBL" id="XDQ58781.1"/>
    </source>
</evidence>
<dbReference type="AlphaFoldDB" id="A0AB39RVP7"/>
<name>A0AB39RVP7_9ACTN</name>
<gene>
    <name evidence="1" type="ORF">AB5J53_00065</name>
</gene>
<dbReference type="Pfam" id="PF03640">
    <property type="entry name" value="Lipoprotein_15"/>
    <property type="match status" value="1"/>
</dbReference>
<protein>
    <submittedName>
        <fullName evidence="1">Uncharacterized protein</fullName>
    </submittedName>
</protein>
<dbReference type="EMBL" id="CP163443">
    <property type="protein sequence ID" value="XDQ58781.1"/>
    <property type="molecule type" value="Genomic_DNA"/>
</dbReference>
<accession>A0AB39RVP7</accession>
<proteinExistence type="predicted"/>
<dbReference type="RefSeq" id="WP_369251961.1">
    <property type="nucleotide sequence ID" value="NZ_CP163443.1"/>
</dbReference>
<reference evidence="1" key="1">
    <citation type="submission" date="2024-07" db="EMBL/GenBank/DDBJ databases">
        <authorList>
            <person name="Yu S.T."/>
        </authorList>
    </citation>
    <scope>NUCLEOTIDE SEQUENCE</scope>
    <source>
        <strain evidence="1">R41</strain>
    </source>
</reference>